<gene>
    <name evidence="4" type="ORF">ADINL_2159</name>
</gene>
<dbReference type="OrthoDB" id="9805337at2"/>
<dbReference type="PANTHER" id="PTHR13847">
    <property type="entry name" value="SARCOSINE DEHYDROGENASE-RELATED"/>
    <property type="match status" value="1"/>
</dbReference>
<dbReference type="STRING" id="267850.ADINL_2159"/>
<dbReference type="EC" id="1.4.99.1" evidence="4"/>
<dbReference type="InterPro" id="IPR036188">
    <property type="entry name" value="FAD/NAD-bd_sf"/>
</dbReference>
<dbReference type="RefSeq" id="WP_036547625.1">
    <property type="nucleotide sequence ID" value="NZ_JMSZ01000032.1"/>
</dbReference>
<comment type="caution">
    <text evidence="4">The sequence shown here is derived from an EMBL/GenBank/DDBJ whole genome shotgun (WGS) entry which is preliminary data.</text>
</comment>
<evidence type="ECO:0000259" key="3">
    <source>
        <dbReference type="Pfam" id="PF01266"/>
    </source>
</evidence>
<evidence type="ECO:0000313" key="5">
    <source>
        <dbReference type="Proteomes" id="UP000027318"/>
    </source>
</evidence>
<keyword evidence="1 4" id="KW-0560">Oxidoreductase</keyword>
<keyword evidence="2" id="KW-0812">Transmembrane</keyword>
<name>A0A063Y1L6_9GAMM</name>
<dbReference type="PATRIC" id="fig|267850.7.peg.2127"/>
<evidence type="ECO:0000256" key="1">
    <source>
        <dbReference type="ARBA" id="ARBA00023002"/>
    </source>
</evidence>
<accession>A0A063Y1L6</accession>
<dbReference type="Pfam" id="PF01266">
    <property type="entry name" value="DAO"/>
    <property type="match status" value="1"/>
</dbReference>
<dbReference type="GO" id="GO:0005737">
    <property type="term" value="C:cytoplasm"/>
    <property type="evidence" value="ECO:0007669"/>
    <property type="project" value="TreeGrafter"/>
</dbReference>
<proteinExistence type="predicted"/>
<evidence type="ECO:0000313" key="4">
    <source>
        <dbReference type="EMBL" id="KDE39030.1"/>
    </source>
</evidence>
<dbReference type="SUPFAM" id="SSF51905">
    <property type="entry name" value="FAD/NAD(P)-binding domain"/>
    <property type="match status" value="1"/>
</dbReference>
<dbReference type="Proteomes" id="UP000027318">
    <property type="component" value="Unassembled WGS sequence"/>
</dbReference>
<dbReference type="SUPFAM" id="SSF54373">
    <property type="entry name" value="FAD-linked reductases, C-terminal domain"/>
    <property type="match status" value="1"/>
</dbReference>
<dbReference type="EMBL" id="JMSZ01000032">
    <property type="protein sequence ID" value="KDE39030.1"/>
    <property type="molecule type" value="Genomic_DNA"/>
</dbReference>
<dbReference type="GO" id="GO:0016491">
    <property type="term" value="F:oxidoreductase activity"/>
    <property type="evidence" value="ECO:0007669"/>
    <property type="project" value="UniProtKB-KW"/>
</dbReference>
<dbReference type="Gene3D" id="3.50.50.60">
    <property type="entry name" value="FAD/NAD(P)-binding domain"/>
    <property type="match status" value="2"/>
</dbReference>
<protein>
    <submittedName>
        <fullName evidence="4">D-amino acid dehydrogenase small subunit</fullName>
        <ecNumber evidence="4">1.4.99.1</ecNumber>
    </submittedName>
</protein>
<organism evidence="4 5">
    <name type="scientific">Nitrincola lacisaponensis</name>
    <dbReference type="NCBI Taxonomy" id="267850"/>
    <lineage>
        <taxon>Bacteria</taxon>
        <taxon>Pseudomonadati</taxon>
        <taxon>Pseudomonadota</taxon>
        <taxon>Gammaproteobacteria</taxon>
        <taxon>Oceanospirillales</taxon>
        <taxon>Oceanospirillaceae</taxon>
        <taxon>Nitrincola</taxon>
    </lineage>
</organism>
<keyword evidence="2" id="KW-1133">Transmembrane helix</keyword>
<sequence length="413" mass="46123">MSRETIVVGAGIVGVSVAWHLLQRGRKVLLIDRRPPGLETSFGNAGIIQREAVEPYAFPHDLKTLLRVLPNRSIDIRYRPTGMVAAASPLLSYYLNSFPGRYSKIVPEYASIISLSTQEHAPMIAASGAEPLIQKKGWLELYRTESELAQRWKEAQHNTRYGVESRLLDRAQLDEIQPGLSQEICGAIHWLNSWTVESPGDLVQSYARAFEAAGGEFLEAELKGLEQQGDGWKVSTSRGDHEAPEVVVALGPWSQQFLAPLNYNFPLFVKRGYHMHYRQPDVKARLDYWLMDAEKGYLLEPMKNGIRLTTGAELANLDAPPSYGQLDKAEKEGRKLFPFGGRVEEQPWKGARPCLPDMKPIIGPAPKHPGLWLAFGHGHQGFTLGPATGRLLGEMMDGEKTAIDMQPFRADRF</sequence>
<dbReference type="AlphaFoldDB" id="A0A063Y1L6"/>
<dbReference type="InterPro" id="IPR006076">
    <property type="entry name" value="FAD-dep_OxRdtase"/>
</dbReference>
<dbReference type="Gene3D" id="3.30.9.10">
    <property type="entry name" value="D-Amino Acid Oxidase, subunit A, domain 2"/>
    <property type="match status" value="1"/>
</dbReference>
<keyword evidence="5" id="KW-1185">Reference proteome</keyword>
<evidence type="ECO:0000256" key="2">
    <source>
        <dbReference type="SAM" id="Phobius"/>
    </source>
</evidence>
<feature type="domain" description="FAD dependent oxidoreductase" evidence="3">
    <location>
        <begin position="5"/>
        <end position="395"/>
    </location>
</feature>
<dbReference type="PANTHER" id="PTHR13847:SF289">
    <property type="entry name" value="GLYCINE OXIDASE"/>
    <property type="match status" value="1"/>
</dbReference>
<reference evidence="4 5" key="1">
    <citation type="journal article" date="2005" name="Int. J. Syst. Evol. Microbiol.">
        <title>Nitrincola lacisaponensis gen. nov., sp. nov., a novel alkaliphilic bacterium isolated from an alkaline, saline lake.</title>
        <authorList>
            <person name="Dimitriu P.A."/>
            <person name="Shukla S.K."/>
            <person name="Conradt J."/>
            <person name="Marquez M.C."/>
            <person name="Ventosa A."/>
            <person name="Maglia A."/>
            <person name="Peyton B.M."/>
            <person name="Pinkart H.C."/>
            <person name="Mormile M.R."/>
        </authorList>
    </citation>
    <scope>NUCLEOTIDE SEQUENCE [LARGE SCALE GENOMIC DNA]</scope>
    <source>
        <strain evidence="4 5">4CA</strain>
    </source>
</reference>
<feature type="transmembrane region" description="Helical" evidence="2">
    <location>
        <begin position="6"/>
        <end position="22"/>
    </location>
</feature>
<keyword evidence="2" id="KW-0472">Membrane</keyword>